<evidence type="ECO:0000256" key="3">
    <source>
        <dbReference type="ARBA" id="ARBA00023306"/>
    </source>
</evidence>
<evidence type="ECO:0000256" key="1">
    <source>
        <dbReference type="ARBA" id="ARBA00022618"/>
    </source>
</evidence>
<protein>
    <recommendedName>
        <fullName evidence="4 5">Segregation and condensation protein A</fullName>
    </recommendedName>
</protein>
<dbReference type="RefSeq" id="WP_111438369.1">
    <property type="nucleotide sequence ID" value="NZ_QKZI01000001.1"/>
</dbReference>
<evidence type="ECO:0000313" key="6">
    <source>
        <dbReference type="EMBL" id="PZX07744.1"/>
    </source>
</evidence>
<dbReference type="Pfam" id="PF02616">
    <property type="entry name" value="SMC_ScpA"/>
    <property type="match status" value="1"/>
</dbReference>
<dbReference type="PANTHER" id="PTHR33969:SF2">
    <property type="entry name" value="SEGREGATION AND CONDENSATION PROTEIN A"/>
    <property type="match status" value="1"/>
</dbReference>
<evidence type="ECO:0000256" key="4">
    <source>
        <dbReference type="ARBA" id="ARBA00044777"/>
    </source>
</evidence>
<dbReference type="Proteomes" id="UP000248646">
    <property type="component" value="Unassembled WGS sequence"/>
</dbReference>
<comment type="caution">
    <text evidence="6">The sequence shown here is derived from an EMBL/GenBank/DDBJ whole genome shotgun (WGS) entry which is preliminary data.</text>
</comment>
<comment type="subunit">
    <text evidence="5">Component of a cohesin-like complex composed of ScpA, ScpB and the Smc homodimer, in which ScpA and ScpB bind to the head domain of Smc. The presence of the three proteins is required for the association of the complex with DNA.</text>
</comment>
<dbReference type="Gene3D" id="6.10.250.2410">
    <property type="match status" value="1"/>
</dbReference>
<keyword evidence="1 5" id="KW-0132">Cell division</keyword>
<dbReference type="GO" id="GO:0005737">
    <property type="term" value="C:cytoplasm"/>
    <property type="evidence" value="ECO:0007669"/>
    <property type="project" value="UniProtKB-SubCell"/>
</dbReference>
<comment type="subcellular location">
    <subcellularLocation>
        <location evidence="5">Cytoplasm</location>
    </subcellularLocation>
    <text evidence="5">Associated with two foci at the outer edges of the nucleoid region in young cells, and at four foci within both cell halves in older cells.</text>
</comment>
<keyword evidence="5" id="KW-0963">Cytoplasm</keyword>
<accession>A0A2W7MRF6</accession>
<dbReference type="InterPro" id="IPR003768">
    <property type="entry name" value="ScpA"/>
</dbReference>
<name>A0A2W7MRF6_9BACI</name>
<reference evidence="6 7" key="1">
    <citation type="submission" date="2018-06" db="EMBL/GenBank/DDBJ databases">
        <title>Genomic Encyclopedia of Type Strains, Phase IV (KMG-IV): sequencing the most valuable type-strain genomes for metagenomic binning, comparative biology and taxonomic classification.</title>
        <authorList>
            <person name="Goeker M."/>
        </authorList>
    </citation>
    <scope>NUCLEOTIDE SEQUENCE [LARGE SCALE GENOMIC DNA]</scope>
    <source>
        <strain evidence="6 7">DSM 5</strain>
    </source>
</reference>
<comment type="function">
    <text evidence="5">Participates in chromosomal partition during cell division. May act via the formation of a condensin-like complex containing Smc and ScpB that pull DNA away from mid-cell into both cell halves.</text>
</comment>
<keyword evidence="3 5" id="KW-0131">Cell cycle</keyword>
<gene>
    <name evidence="5" type="primary">scpA</name>
    <name evidence="6" type="ORF">C7437_101866</name>
</gene>
<keyword evidence="7" id="KW-1185">Reference proteome</keyword>
<evidence type="ECO:0000256" key="2">
    <source>
        <dbReference type="ARBA" id="ARBA00022829"/>
    </source>
</evidence>
<sequence>MSYEVKTEAFEGPLDLLLHLINRLEIDIYDIKMAEITSQYMEHIHAMRVLELNEASEYLVMAATLLSIKSKMLLPIHQDEEMEDDFDVQVNDPRDELVSRLIEYRKFKEAAHHLNEMEESRHLYYTRPPADLSGFQSNQQLALFELDVNVYDMLGAFQKMLRRKQLNAPLHTRVSKQDISIKTQMRNVISTLKKSGGKLSFYELFPSMDKMTIVITFLSLLELIKRQFVQVEQKSNFDELFVLLRKEDIDSEFDYEIDE</sequence>
<organism evidence="6 7">
    <name type="scientific">Psychrobacillus insolitus</name>
    <dbReference type="NCBI Taxonomy" id="1461"/>
    <lineage>
        <taxon>Bacteria</taxon>
        <taxon>Bacillati</taxon>
        <taxon>Bacillota</taxon>
        <taxon>Bacilli</taxon>
        <taxon>Bacillales</taxon>
        <taxon>Bacillaceae</taxon>
        <taxon>Psychrobacillus</taxon>
    </lineage>
</organism>
<dbReference type="GO" id="GO:0007059">
    <property type="term" value="P:chromosome segregation"/>
    <property type="evidence" value="ECO:0007669"/>
    <property type="project" value="UniProtKB-UniRule"/>
</dbReference>
<dbReference type="NCBIfam" id="NF000995">
    <property type="entry name" value="PRK00104.1-4"/>
    <property type="match status" value="1"/>
</dbReference>
<dbReference type="PANTHER" id="PTHR33969">
    <property type="entry name" value="SEGREGATION AND CONDENSATION PROTEIN A"/>
    <property type="match status" value="1"/>
</dbReference>
<keyword evidence="2 5" id="KW-0159">Chromosome partition</keyword>
<dbReference type="GO" id="GO:0051301">
    <property type="term" value="P:cell division"/>
    <property type="evidence" value="ECO:0007669"/>
    <property type="project" value="UniProtKB-KW"/>
</dbReference>
<dbReference type="Gene3D" id="1.10.10.580">
    <property type="entry name" value="Structural maintenance of chromosome 1. Chain E"/>
    <property type="match status" value="1"/>
</dbReference>
<evidence type="ECO:0000256" key="5">
    <source>
        <dbReference type="HAMAP-Rule" id="MF_01805"/>
    </source>
</evidence>
<dbReference type="GO" id="GO:0006260">
    <property type="term" value="P:DNA replication"/>
    <property type="evidence" value="ECO:0007669"/>
    <property type="project" value="UniProtKB-UniRule"/>
</dbReference>
<evidence type="ECO:0000313" key="7">
    <source>
        <dbReference type="Proteomes" id="UP000248646"/>
    </source>
</evidence>
<dbReference type="EMBL" id="QKZI01000001">
    <property type="protein sequence ID" value="PZX07744.1"/>
    <property type="molecule type" value="Genomic_DNA"/>
</dbReference>
<dbReference type="OrthoDB" id="9811016at2"/>
<dbReference type="AlphaFoldDB" id="A0A2W7MRF6"/>
<proteinExistence type="inferred from homology"/>
<dbReference type="InterPro" id="IPR023093">
    <property type="entry name" value="ScpA-like_C"/>
</dbReference>
<comment type="similarity">
    <text evidence="5">Belongs to the ScpA family.</text>
</comment>
<dbReference type="HAMAP" id="MF_01805">
    <property type="entry name" value="ScpA"/>
    <property type="match status" value="1"/>
</dbReference>